<evidence type="ECO:0000256" key="4">
    <source>
        <dbReference type="ARBA" id="ARBA00022723"/>
    </source>
</evidence>
<keyword evidence="5 13" id="KW-0255">Endonuclease</keyword>
<dbReference type="PANTHER" id="PTHR30194:SF3">
    <property type="entry name" value="CROSSOVER JUNCTION ENDODEOXYRIBONUCLEASE RUVC"/>
    <property type="match status" value="1"/>
</dbReference>
<evidence type="ECO:0000256" key="1">
    <source>
        <dbReference type="ARBA" id="ARBA00009518"/>
    </source>
</evidence>
<feature type="active site" evidence="13">
    <location>
        <position position="67"/>
    </location>
</feature>
<dbReference type="EMBL" id="DVMM01000092">
    <property type="protein sequence ID" value="HIU29568.1"/>
    <property type="molecule type" value="Genomic_DNA"/>
</dbReference>
<dbReference type="GO" id="GO:0048476">
    <property type="term" value="C:Holliday junction resolvase complex"/>
    <property type="evidence" value="ECO:0007669"/>
    <property type="project" value="UniProtKB-UniRule"/>
</dbReference>
<evidence type="ECO:0000256" key="13">
    <source>
        <dbReference type="HAMAP-Rule" id="MF_00034"/>
    </source>
</evidence>
<proteinExistence type="inferred from homology"/>
<organism evidence="15 16">
    <name type="scientific">Candidatus Egerieisoma faecipullorum</name>
    <dbReference type="NCBI Taxonomy" id="2840963"/>
    <lineage>
        <taxon>Bacteria</taxon>
        <taxon>Bacillati</taxon>
        <taxon>Bacillota</taxon>
        <taxon>Clostridia</taxon>
        <taxon>Eubacteriales</taxon>
        <taxon>Clostridiaceae</taxon>
        <taxon>Clostridiaceae incertae sedis</taxon>
        <taxon>Candidatus Egerieisoma</taxon>
    </lineage>
</organism>
<dbReference type="Pfam" id="PF02075">
    <property type="entry name" value="RuvC"/>
    <property type="match status" value="1"/>
</dbReference>
<reference evidence="15" key="2">
    <citation type="journal article" date="2021" name="PeerJ">
        <title>Extensive microbial diversity within the chicken gut microbiome revealed by metagenomics and culture.</title>
        <authorList>
            <person name="Gilroy R."/>
            <person name="Ravi A."/>
            <person name="Getino M."/>
            <person name="Pursley I."/>
            <person name="Horton D.L."/>
            <person name="Alikhan N.F."/>
            <person name="Baker D."/>
            <person name="Gharbi K."/>
            <person name="Hall N."/>
            <person name="Watson M."/>
            <person name="Adriaenssens E.M."/>
            <person name="Foster-Nyarko E."/>
            <person name="Jarju S."/>
            <person name="Secka A."/>
            <person name="Antonio M."/>
            <person name="Oren A."/>
            <person name="Chaudhuri R.R."/>
            <person name="La Ragione R."/>
            <person name="Hildebrand F."/>
            <person name="Pallen M.J."/>
        </authorList>
    </citation>
    <scope>NUCLEOTIDE SEQUENCE</scope>
    <source>
        <strain evidence="15">CHK195-4489</strain>
    </source>
</reference>
<keyword evidence="6 13" id="KW-0227">DNA damage</keyword>
<dbReference type="GO" id="GO:0006310">
    <property type="term" value="P:DNA recombination"/>
    <property type="evidence" value="ECO:0007669"/>
    <property type="project" value="UniProtKB-UniRule"/>
</dbReference>
<dbReference type="GO" id="GO:0008821">
    <property type="term" value="F:crossover junction DNA endonuclease activity"/>
    <property type="evidence" value="ECO:0007669"/>
    <property type="project" value="UniProtKB-UniRule"/>
</dbReference>
<dbReference type="PROSITE" id="PS01321">
    <property type="entry name" value="RUVC"/>
    <property type="match status" value="1"/>
</dbReference>
<evidence type="ECO:0000313" key="16">
    <source>
        <dbReference type="Proteomes" id="UP000824089"/>
    </source>
</evidence>
<dbReference type="SUPFAM" id="SSF53098">
    <property type="entry name" value="Ribonuclease H-like"/>
    <property type="match status" value="1"/>
</dbReference>
<reference evidence="15" key="1">
    <citation type="submission" date="2020-10" db="EMBL/GenBank/DDBJ databases">
        <authorList>
            <person name="Gilroy R."/>
        </authorList>
    </citation>
    <scope>NUCLEOTIDE SEQUENCE</scope>
    <source>
        <strain evidence="15">CHK195-4489</strain>
    </source>
</reference>
<comment type="subcellular location">
    <subcellularLocation>
        <location evidence="13">Cytoplasm</location>
    </subcellularLocation>
</comment>
<keyword evidence="11 13" id="KW-0234">DNA repair</keyword>
<evidence type="ECO:0000313" key="15">
    <source>
        <dbReference type="EMBL" id="HIU29568.1"/>
    </source>
</evidence>
<evidence type="ECO:0000256" key="8">
    <source>
        <dbReference type="ARBA" id="ARBA00022842"/>
    </source>
</evidence>
<dbReference type="GO" id="GO:0006281">
    <property type="term" value="P:DNA repair"/>
    <property type="evidence" value="ECO:0007669"/>
    <property type="project" value="UniProtKB-UniRule"/>
</dbReference>
<comment type="similarity">
    <text evidence="1 13">Belongs to the RuvC family.</text>
</comment>
<evidence type="ECO:0000256" key="12">
    <source>
        <dbReference type="ARBA" id="ARBA00029354"/>
    </source>
</evidence>
<dbReference type="HAMAP" id="MF_00034">
    <property type="entry name" value="RuvC"/>
    <property type="match status" value="1"/>
</dbReference>
<accession>A0A9D1I986</accession>
<comment type="cofactor">
    <cofactor evidence="13">
        <name>Mg(2+)</name>
        <dbReference type="ChEBI" id="CHEBI:18420"/>
    </cofactor>
    <text evidence="13">Binds 2 Mg(2+) ion per subunit.</text>
</comment>
<dbReference type="Gene3D" id="3.30.420.10">
    <property type="entry name" value="Ribonuclease H-like superfamily/Ribonuclease H"/>
    <property type="match status" value="1"/>
</dbReference>
<keyword evidence="3 13" id="KW-0540">Nuclease</keyword>
<dbReference type="NCBIfam" id="NF000711">
    <property type="entry name" value="PRK00039.2-1"/>
    <property type="match status" value="1"/>
</dbReference>
<evidence type="ECO:0000256" key="3">
    <source>
        <dbReference type="ARBA" id="ARBA00022722"/>
    </source>
</evidence>
<feature type="active site" evidence="13">
    <location>
        <position position="140"/>
    </location>
</feature>
<evidence type="ECO:0000256" key="14">
    <source>
        <dbReference type="NCBIfam" id="TIGR00228"/>
    </source>
</evidence>
<protein>
    <recommendedName>
        <fullName evidence="13 14">Crossover junction endodeoxyribonuclease RuvC</fullName>
        <ecNumber evidence="13 14">3.1.21.10</ecNumber>
    </recommendedName>
    <alternativeName>
        <fullName evidence="13">Holliday junction nuclease RuvC</fullName>
    </alternativeName>
    <alternativeName>
        <fullName evidence="13">Holliday junction resolvase RuvC</fullName>
    </alternativeName>
</protein>
<dbReference type="PANTHER" id="PTHR30194">
    <property type="entry name" value="CROSSOVER JUNCTION ENDODEOXYRIBONUCLEASE RUVC"/>
    <property type="match status" value="1"/>
</dbReference>
<feature type="binding site" evidence="13">
    <location>
        <position position="140"/>
    </location>
    <ligand>
        <name>Mg(2+)</name>
        <dbReference type="ChEBI" id="CHEBI:18420"/>
        <label>1</label>
    </ligand>
</feature>
<dbReference type="EC" id="3.1.21.10" evidence="13 14"/>
<feature type="binding site" evidence="13">
    <location>
        <position position="7"/>
    </location>
    <ligand>
        <name>Mg(2+)</name>
        <dbReference type="ChEBI" id="CHEBI:18420"/>
        <label>1</label>
    </ligand>
</feature>
<dbReference type="GO" id="GO:0000287">
    <property type="term" value="F:magnesium ion binding"/>
    <property type="evidence" value="ECO:0007669"/>
    <property type="project" value="UniProtKB-UniRule"/>
</dbReference>
<sequence>MIIMGVDPGFAITGYGILEYQNNKLKLMEVGAVETKAGELFTWRLLQIDEKLTEMIRKHEPDAFAIEELFFNNNAKTAIAAAQGRGVAVMAAVKCGIPVYEYTPLQVKQAVTGYGRADKNQVQQMVKAILHLDRIIKPDDAADAAAIAICHAFSHLTAERI</sequence>
<keyword evidence="7 13" id="KW-0378">Hydrolase</keyword>
<comment type="function">
    <text evidence="13">The RuvA-RuvB-RuvC complex processes Holliday junction (HJ) DNA during genetic recombination and DNA repair. Endonuclease that resolves HJ intermediates. Cleaves cruciform DNA by making single-stranded nicks across the HJ at symmetrical positions within the homologous arms, yielding a 5'-phosphate and a 3'-hydroxyl group; requires a central core of homology in the junction. The consensus cleavage sequence is 5'-(A/T)TT(C/G)-3'. Cleavage occurs on the 3'-side of the TT dinucleotide at the point of strand exchange. HJ branch migration catalyzed by RuvA-RuvB allows RuvC to scan DNA until it finds its consensus sequence, where it cleaves and resolves the cruciform DNA.</text>
</comment>
<dbReference type="InterPro" id="IPR002176">
    <property type="entry name" value="X-over_junc_endoDNase_RuvC"/>
</dbReference>
<gene>
    <name evidence="13 15" type="primary">ruvC</name>
    <name evidence="15" type="ORF">IAD50_04630</name>
</gene>
<dbReference type="GO" id="GO:0003677">
    <property type="term" value="F:DNA binding"/>
    <property type="evidence" value="ECO:0007669"/>
    <property type="project" value="UniProtKB-KW"/>
</dbReference>
<dbReference type="AlphaFoldDB" id="A0A9D1I986"/>
<dbReference type="FunFam" id="3.30.420.10:FF:000002">
    <property type="entry name" value="Crossover junction endodeoxyribonuclease RuvC"/>
    <property type="match status" value="1"/>
</dbReference>
<dbReference type="PRINTS" id="PR00696">
    <property type="entry name" value="RSOLVASERUVC"/>
</dbReference>
<dbReference type="Proteomes" id="UP000824089">
    <property type="component" value="Unassembled WGS sequence"/>
</dbReference>
<evidence type="ECO:0000256" key="11">
    <source>
        <dbReference type="ARBA" id="ARBA00023204"/>
    </source>
</evidence>
<comment type="caution">
    <text evidence="15">The sequence shown here is derived from an EMBL/GenBank/DDBJ whole genome shotgun (WGS) entry which is preliminary data.</text>
</comment>
<name>A0A9D1I986_9CLOT</name>
<evidence type="ECO:0000256" key="2">
    <source>
        <dbReference type="ARBA" id="ARBA00022490"/>
    </source>
</evidence>
<dbReference type="NCBIfam" id="TIGR00228">
    <property type="entry name" value="ruvC"/>
    <property type="match status" value="1"/>
</dbReference>
<dbReference type="CDD" id="cd16962">
    <property type="entry name" value="RuvC"/>
    <property type="match status" value="1"/>
</dbReference>
<dbReference type="GO" id="GO:0005737">
    <property type="term" value="C:cytoplasm"/>
    <property type="evidence" value="ECO:0007669"/>
    <property type="project" value="UniProtKB-SubCell"/>
</dbReference>
<dbReference type="InterPro" id="IPR036397">
    <property type="entry name" value="RNaseH_sf"/>
</dbReference>
<keyword evidence="4 13" id="KW-0479">Metal-binding</keyword>
<comment type="subunit">
    <text evidence="13">Homodimer which binds Holliday junction (HJ) DNA. The HJ becomes 2-fold symmetrical on binding to RuvC with unstacked arms; it has a different conformation from HJ DNA in complex with RuvA. In the full resolvosome a probable DNA-RuvA(4)-RuvB(12)-RuvC(2) complex forms which resolves the HJ.</text>
</comment>
<feature type="active site" evidence="13">
    <location>
        <position position="7"/>
    </location>
</feature>
<evidence type="ECO:0000256" key="5">
    <source>
        <dbReference type="ARBA" id="ARBA00022759"/>
    </source>
</evidence>
<keyword evidence="8 13" id="KW-0460">Magnesium</keyword>
<dbReference type="InterPro" id="IPR012337">
    <property type="entry name" value="RNaseH-like_sf"/>
</dbReference>
<keyword evidence="2 13" id="KW-0963">Cytoplasm</keyword>
<evidence type="ECO:0000256" key="6">
    <source>
        <dbReference type="ARBA" id="ARBA00022763"/>
    </source>
</evidence>
<evidence type="ECO:0000256" key="9">
    <source>
        <dbReference type="ARBA" id="ARBA00023125"/>
    </source>
</evidence>
<evidence type="ECO:0000256" key="7">
    <source>
        <dbReference type="ARBA" id="ARBA00022801"/>
    </source>
</evidence>
<evidence type="ECO:0000256" key="10">
    <source>
        <dbReference type="ARBA" id="ARBA00023172"/>
    </source>
</evidence>
<feature type="binding site" evidence="13">
    <location>
        <position position="67"/>
    </location>
    <ligand>
        <name>Mg(2+)</name>
        <dbReference type="ChEBI" id="CHEBI:18420"/>
        <label>2</label>
    </ligand>
</feature>
<dbReference type="InterPro" id="IPR020563">
    <property type="entry name" value="X-over_junc_endoDNase_Mg_BS"/>
</dbReference>
<comment type="catalytic activity">
    <reaction evidence="12 13">
        <text>Endonucleolytic cleavage at a junction such as a reciprocal single-stranded crossover between two homologous DNA duplexes (Holliday junction).</text>
        <dbReference type="EC" id="3.1.21.10"/>
    </reaction>
</comment>
<keyword evidence="9 13" id="KW-0238">DNA-binding</keyword>
<keyword evidence="10 13" id="KW-0233">DNA recombination</keyword>